<evidence type="ECO:0000313" key="5">
    <source>
        <dbReference type="EMBL" id="KAG5596811.1"/>
    </source>
</evidence>
<evidence type="ECO:0000256" key="1">
    <source>
        <dbReference type="ARBA" id="ARBA00022741"/>
    </source>
</evidence>
<dbReference type="SUPFAM" id="SSF52540">
    <property type="entry name" value="P-loop containing nucleoside triphosphate hydrolases"/>
    <property type="match status" value="1"/>
</dbReference>
<dbReference type="InterPro" id="IPR050628">
    <property type="entry name" value="SNF2_RAD54_helicase_TF"/>
</dbReference>
<gene>
    <name evidence="5" type="ORF">H5410_038043</name>
</gene>
<dbReference type="GO" id="GO:0008094">
    <property type="term" value="F:ATP-dependent activity, acting on DNA"/>
    <property type="evidence" value="ECO:0007669"/>
    <property type="project" value="TreeGrafter"/>
</dbReference>
<dbReference type="GO" id="GO:0005634">
    <property type="term" value="C:nucleus"/>
    <property type="evidence" value="ECO:0007669"/>
    <property type="project" value="TreeGrafter"/>
</dbReference>
<dbReference type="Proteomes" id="UP000824120">
    <property type="component" value="Chromosome 7"/>
</dbReference>
<evidence type="ECO:0000313" key="6">
    <source>
        <dbReference type="Proteomes" id="UP000824120"/>
    </source>
</evidence>
<keyword evidence="2" id="KW-0378">Hydrolase</keyword>
<dbReference type="Pfam" id="PF00176">
    <property type="entry name" value="SNF2-rel_dom"/>
    <property type="match status" value="1"/>
</dbReference>
<accession>A0A9J5Y7X2</accession>
<dbReference type="GO" id="GO:0006289">
    <property type="term" value="P:nucleotide-excision repair"/>
    <property type="evidence" value="ECO:0007669"/>
    <property type="project" value="TreeGrafter"/>
</dbReference>
<dbReference type="AlphaFoldDB" id="A0A9J5Y7X2"/>
<feature type="domain" description="SNF2 N-terminal" evidence="4">
    <location>
        <begin position="39"/>
        <end position="86"/>
    </location>
</feature>
<dbReference type="InterPro" id="IPR000330">
    <property type="entry name" value="SNF2_N"/>
</dbReference>
<reference evidence="5 6" key="1">
    <citation type="submission" date="2020-09" db="EMBL/GenBank/DDBJ databases">
        <title>De no assembly of potato wild relative species, Solanum commersonii.</title>
        <authorList>
            <person name="Cho K."/>
        </authorList>
    </citation>
    <scope>NUCLEOTIDE SEQUENCE [LARGE SCALE GENOMIC DNA]</scope>
    <source>
        <strain evidence="5">LZ3.2</strain>
        <tissue evidence="5">Leaf</tissue>
    </source>
</reference>
<keyword evidence="6" id="KW-1185">Reference proteome</keyword>
<dbReference type="Gene3D" id="3.40.50.10810">
    <property type="entry name" value="Tandem AAA-ATPase domain"/>
    <property type="match status" value="1"/>
</dbReference>
<evidence type="ECO:0000256" key="2">
    <source>
        <dbReference type="ARBA" id="ARBA00022801"/>
    </source>
</evidence>
<dbReference type="InterPro" id="IPR027417">
    <property type="entry name" value="P-loop_NTPase"/>
</dbReference>
<dbReference type="PANTHER" id="PTHR45626:SF46">
    <property type="entry name" value="HELICASE ATP-BINDING DOMAIN-CONTAINING PROTEIN"/>
    <property type="match status" value="1"/>
</dbReference>
<dbReference type="OrthoDB" id="2018268at2759"/>
<dbReference type="InterPro" id="IPR038718">
    <property type="entry name" value="SNF2-like_sf"/>
</dbReference>
<organism evidence="5 6">
    <name type="scientific">Solanum commersonii</name>
    <name type="common">Commerson's wild potato</name>
    <name type="synonym">Commerson's nightshade</name>
    <dbReference type="NCBI Taxonomy" id="4109"/>
    <lineage>
        <taxon>Eukaryota</taxon>
        <taxon>Viridiplantae</taxon>
        <taxon>Streptophyta</taxon>
        <taxon>Embryophyta</taxon>
        <taxon>Tracheophyta</taxon>
        <taxon>Spermatophyta</taxon>
        <taxon>Magnoliopsida</taxon>
        <taxon>eudicotyledons</taxon>
        <taxon>Gunneridae</taxon>
        <taxon>Pentapetalae</taxon>
        <taxon>asterids</taxon>
        <taxon>lamiids</taxon>
        <taxon>Solanales</taxon>
        <taxon>Solanaceae</taxon>
        <taxon>Solanoideae</taxon>
        <taxon>Solaneae</taxon>
        <taxon>Solanum</taxon>
    </lineage>
</organism>
<dbReference type="GO" id="GO:0005524">
    <property type="term" value="F:ATP binding"/>
    <property type="evidence" value="ECO:0007669"/>
    <property type="project" value="UniProtKB-KW"/>
</dbReference>
<dbReference type="EMBL" id="JACXVP010000007">
    <property type="protein sequence ID" value="KAG5596811.1"/>
    <property type="molecule type" value="Genomic_DNA"/>
</dbReference>
<comment type="caution">
    <text evidence="5">The sequence shown here is derived from an EMBL/GenBank/DDBJ whole genome shotgun (WGS) entry which is preliminary data.</text>
</comment>
<proteinExistence type="predicted"/>
<dbReference type="PANTHER" id="PTHR45626">
    <property type="entry name" value="TRANSCRIPTION TERMINATION FACTOR 2-RELATED"/>
    <property type="match status" value="1"/>
</dbReference>
<evidence type="ECO:0000259" key="4">
    <source>
        <dbReference type="Pfam" id="PF00176"/>
    </source>
</evidence>
<keyword evidence="1" id="KW-0547">Nucleotide-binding</keyword>
<sequence length="184" mass="20978">MNEFLLKNYSDDLDLKIHIVSFAETAEALSDLILPLLRYQKEWLAWSLKQETIFKRGILADEMGMGKTIEAITLVLDQHELKKATSGSSILSSSLGTSQELPTVKGTLVYIEKPLKSYDNEGRDVMEWLNYKILKSLLLRRTKKERAVDLALPTKTICPAWDSDKLLWSHFGYNHTPTSATYKV</sequence>
<dbReference type="GO" id="GO:0016787">
    <property type="term" value="F:hydrolase activity"/>
    <property type="evidence" value="ECO:0007669"/>
    <property type="project" value="UniProtKB-KW"/>
</dbReference>
<protein>
    <recommendedName>
        <fullName evidence="4">SNF2 N-terminal domain-containing protein</fullName>
    </recommendedName>
</protein>
<keyword evidence="3" id="KW-0067">ATP-binding</keyword>
<name>A0A9J5Y7X2_SOLCO</name>
<evidence type="ECO:0000256" key="3">
    <source>
        <dbReference type="ARBA" id="ARBA00022840"/>
    </source>
</evidence>